<sequence>MGRLAARLDSAKPADDSNASNMQSSDPFQPAPEDWGDEDSNRSRWVGRGRYRARDRGRRSSTLSTVTEHGRSGSDQTVRAGKSQEGVPETEGASIDLRSPAEFPLLSPGSAPHSSSVPNRARSSSTSSWAHVARLVSADRCVFFSHPQSSLLTVRLLRPDSSSTSDPAAVSDAGTVSTSPSSFTSDILDPFSLVFPAIPGMAPTRASGATLNFRRPLPPPTNANAAHQPDNPRRQLPVAWTGGLPLGSEKTTPVVFRQKSLGNLGRQTKAAHDGSTIAPKSPTKAVPFELATARRAAAREQKDRPSSTNKLVPAVPKTLPTSKAGSKTHSKAASSDTTSTSQYQTAAASPFPSGSSQSFATAQEEPYHALLPPGSPSRIPRLVATVGRSGAPRTSGSEPSPVRPDIAHEAMVAETASEPPADIQRTPSPAAPPMLSIAVSDLFLDIAKLDNGAKTPIISKEKEGKSATVDVARSEITKSDETIAKASSTVAETQRVKHSGSHVHFFEAPETLQNNPGLGIAHDPPRFSRKTSEHPTVRSQARLGGSSHIQPSFQITSPIGASAIHPEALSYYTEKSRFQSVQSKDSSTMDDTEQNNIKSPKAAITCPDTANISITQGKELESMSPCPKASNTTEGGSYGPAPESLFTAEMAADSQSPFNENQSSSPELRDGSQWSLHSLKGGDSFDASTIKGSAFASPGDPVQITTSKRISIPPHKRAASGGNSKATHASKSNATTPSRLNARAQEFVPGGIHFGSQVPATANRGTHVRPQMPPEWVTAQPTNYAPSETLPSQIPTAEPTGSSTWKRGKKKKAPNRFPEEQGDLWDRPSDRDMSAYNPHPSWSVAGASSSYGTVPGRFGTPMGQYGTPAGLAGGSWSSIASTAREVGSGGALRSITNASYGHMPQMARQPSTEAYLGRGGSGISTGVIPKGDKPVEKWWNDGWTSTNGGPLTHGAVYDYLRSTANARENYPSIFRPLSGDEASECPSLKPCGSINMVGAFEALPHYPLLCPKCQPDFHESMRAQVA</sequence>
<dbReference type="Proteomes" id="UP001430584">
    <property type="component" value="Unassembled WGS sequence"/>
</dbReference>
<feature type="region of interest" description="Disordered" evidence="1">
    <location>
        <begin position="580"/>
        <end position="604"/>
    </location>
</feature>
<keyword evidence="3" id="KW-1185">Reference proteome</keyword>
<feature type="region of interest" description="Disordered" evidence="1">
    <location>
        <begin position="159"/>
        <end position="182"/>
    </location>
</feature>
<evidence type="ECO:0000313" key="2">
    <source>
        <dbReference type="EMBL" id="KAL0256317.1"/>
    </source>
</evidence>
<feature type="region of interest" description="Disordered" evidence="1">
    <location>
        <begin position="527"/>
        <end position="553"/>
    </location>
</feature>
<feature type="compositionally biased region" description="Basic and acidic residues" evidence="1">
    <location>
        <begin position="824"/>
        <end position="833"/>
    </location>
</feature>
<evidence type="ECO:0000256" key="1">
    <source>
        <dbReference type="SAM" id="MobiDB-lite"/>
    </source>
</evidence>
<feature type="compositionally biased region" description="Basic residues" evidence="1">
    <location>
        <begin position="45"/>
        <end position="59"/>
    </location>
</feature>
<feature type="compositionally biased region" description="Polar residues" evidence="1">
    <location>
        <begin position="653"/>
        <end position="676"/>
    </location>
</feature>
<comment type="caution">
    <text evidence="2">The sequence shown here is derived from an EMBL/GenBank/DDBJ whole genome shotgun (WGS) entry which is preliminary data.</text>
</comment>
<gene>
    <name evidence="2" type="ORF">SLS55_008710</name>
</gene>
<evidence type="ECO:0000313" key="3">
    <source>
        <dbReference type="Proteomes" id="UP001430584"/>
    </source>
</evidence>
<proteinExistence type="predicted"/>
<feature type="compositionally biased region" description="Polar residues" evidence="1">
    <location>
        <begin position="352"/>
        <end position="361"/>
    </location>
</feature>
<reference evidence="2 3" key="1">
    <citation type="submission" date="2024-02" db="EMBL/GenBank/DDBJ databases">
        <title>De novo assembly and annotation of 12 fungi associated with fruit tree decline syndrome in Ontario, Canada.</title>
        <authorList>
            <person name="Sulman M."/>
            <person name="Ellouze W."/>
            <person name="Ilyukhin E."/>
        </authorList>
    </citation>
    <scope>NUCLEOTIDE SEQUENCE [LARGE SCALE GENOMIC DNA]</scope>
    <source>
        <strain evidence="2 3">FDS-637</strain>
    </source>
</reference>
<feature type="compositionally biased region" description="Basic and acidic residues" evidence="1">
    <location>
        <begin position="527"/>
        <end position="536"/>
    </location>
</feature>
<feature type="region of interest" description="Disordered" evidence="1">
    <location>
        <begin position="1"/>
        <end position="125"/>
    </location>
</feature>
<feature type="compositionally biased region" description="Polar residues" evidence="1">
    <location>
        <begin position="779"/>
        <end position="805"/>
    </location>
</feature>
<dbReference type="RefSeq" id="XP_066629346.1">
    <property type="nucleotide sequence ID" value="XM_066780117.1"/>
</dbReference>
<feature type="region of interest" description="Disordered" evidence="1">
    <location>
        <begin position="778"/>
        <end position="848"/>
    </location>
</feature>
<feature type="compositionally biased region" description="Polar residues" evidence="1">
    <location>
        <begin position="17"/>
        <end position="27"/>
    </location>
</feature>
<organism evidence="2 3">
    <name type="scientific">Diplodia seriata</name>
    <dbReference type="NCBI Taxonomy" id="420778"/>
    <lineage>
        <taxon>Eukaryota</taxon>
        <taxon>Fungi</taxon>
        <taxon>Dikarya</taxon>
        <taxon>Ascomycota</taxon>
        <taxon>Pezizomycotina</taxon>
        <taxon>Dothideomycetes</taxon>
        <taxon>Dothideomycetes incertae sedis</taxon>
        <taxon>Botryosphaeriales</taxon>
        <taxon>Botryosphaeriaceae</taxon>
        <taxon>Diplodia</taxon>
    </lineage>
</organism>
<feature type="compositionally biased region" description="Low complexity" evidence="1">
    <location>
        <begin position="331"/>
        <end position="349"/>
    </location>
</feature>
<name>A0ABR3C6Q4_9PEZI</name>
<dbReference type="EMBL" id="JAJVCZ030000009">
    <property type="protein sequence ID" value="KAL0256317.1"/>
    <property type="molecule type" value="Genomic_DNA"/>
</dbReference>
<feature type="region of interest" description="Disordered" evidence="1">
    <location>
        <begin position="206"/>
        <end position="244"/>
    </location>
</feature>
<accession>A0ABR3C6Q4</accession>
<dbReference type="GeneID" id="92012795"/>
<feature type="compositionally biased region" description="Polar residues" evidence="1">
    <location>
        <begin position="721"/>
        <end position="739"/>
    </location>
</feature>
<protein>
    <submittedName>
        <fullName evidence="2">Uncharacterized protein</fullName>
    </submittedName>
</protein>
<feature type="compositionally biased region" description="Low complexity" evidence="1">
    <location>
        <begin position="114"/>
        <end position="125"/>
    </location>
</feature>
<feature type="region of interest" description="Disordered" evidence="1">
    <location>
        <begin position="904"/>
        <end position="927"/>
    </location>
</feature>
<feature type="region of interest" description="Disordered" evidence="1">
    <location>
        <begin position="616"/>
        <end position="739"/>
    </location>
</feature>
<feature type="compositionally biased region" description="Polar residues" evidence="1">
    <location>
        <begin position="62"/>
        <end position="77"/>
    </location>
</feature>
<feature type="region of interest" description="Disordered" evidence="1">
    <location>
        <begin position="263"/>
        <end position="361"/>
    </location>
</feature>